<feature type="domain" description="ABC transmembrane type-1" evidence="9">
    <location>
        <begin position="30"/>
        <end position="323"/>
    </location>
</feature>
<dbReference type="GO" id="GO:0005886">
    <property type="term" value="C:plasma membrane"/>
    <property type="evidence" value="ECO:0007669"/>
    <property type="project" value="UniProtKB-SubCell"/>
</dbReference>
<dbReference type="OrthoDB" id="6336411at2"/>
<dbReference type="AlphaFoldDB" id="A0A2Z4Y048"/>
<dbReference type="PROSITE" id="PS50929">
    <property type="entry name" value="ABC_TM1F"/>
    <property type="match status" value="1"/>
</dbReference>
<dbReference type="InterPro" id="IPR036640">
    <property type="entry name" value="ABC1_TM_sf"/>
</dbReference>
<dbReference type="PANTHER" id="PTHR24221:SF261">
    <property type="entry name" value="GLUTATHIONE_L-CYSTEINE TRANSPORT SYSTEM ATP-BINDING_PERMEASE PROTEIN CYDD"/>
    <property type="match status" value="1"/>
</dbReference>
<dbReference type="InterPro" id="IPR003593">
    <property type="entry name" value="AAA+_ATPase"/>
</dbReference>
<keyword evidence="6 7" id="KW-0472">Membrane</keyword>
<keyword evidence="2 7" id="KW-0812">Transmembrane</keyword>
<dbReference type="InterPro" id="IPR003439">
    <property type="entry name" value="ABC_transporter-like_ATP-bd"/>
</dbReference>
<dbReference type="Proteomes" id="UP000251120">
    <property type="component" value="Chromosome"/>
</dbReference>
<feature type="domain" description="ABC transporter" evidence="8">
    <location>
        <begin position="354"/>
        <end position="591"/>
    </location>
</feature>
<dbReference type="GO" id="GO:0042883">
    <property type="term" value="P:cysteine transport"/>
    <property type="evidence" value="ECO:0007669"/>
    <property type="project" value="InterPro"/>
</dbReference>
<protein>
    <submittedName>
        <fullName evidence="10">Cysteine/glutathione ABC transporter permease/ATP-binding protein CydD</fullName>
    </submittedName>
</protein>
<gene>
    <name evidence="11" type="primary">cydD</name>
    <name evidence="10" type="ORF">CDH04_08430</name>
    <name evidence="11" type="ORF">FZC43_08435</name>
</gene>
<sequence>MPTISPKENKKIARQWLKQISEPAKKQIKLTVLISIISGVLLIAQLYLLSSIAYDAYILKLKLTTLTNSFVIIFAIVVIRAGLSWLKEVVSYKSAVIVKKQLREDIVTHIDKLGPVKSSQTANANLITSAMEQVDGVTNYLTKFLPQVTLSAVMPMIILAFVLYQNIVAGIILLICMPLIPLFMIIVGLSAESESQKHFKELARMSLTFLDTLKGLTTLKLFNKSKIQSDKIFEASDSYRVRTMKVLKLAFLSSAVLELFSAASIALVAIYLGMGFINQGSDNHIWWTLGDLNLQGALFILLLAPEFFMPLRELSTHYHAKADAVGAALEIAKIFELKPNESADKVFDGNIKNIKIKNLSVSYGDKKVLKNISLDIKQGQKIAVIGASGAGKTTFINTLLGFIEYDGNIAITSSNSKEHELKTLTEKSWLENISWLGQNASLFKGSIKENLQLANPNVSENEIHDAITKANIDTFIKSLPNGLNTQIGEQNLGISGGQAQRLALARAYIKPHDLLILDEPTASLDKESETKVIESLTSSWQNKTVIMLTHKLSFLECVDKIIVLENGKIVQQGNFKELVSQQDKAFYSFYKNEVVL</sequence>
<evidence type="ECO:0000313" key="13">
    <source>
        <dbReference type="Proteomes" id="UP000681131"/>
    </source>
</evidence>
<dbReference type="Proteomes" id="UP000681131">
    <property type="component" value="Chromosome"/>
</dbReference>
<evidence type="ECO:0000256" key="5">
    <source>
        <dbReference type="ARBA" id="ARBA00022989"/>
    </source>
</evidence>
<keyword evidence="5 7" id="KW-1133">Transmembrane helix</keyword>
<dbReference type="PANTHER" id="PTHR24221">
    <property type="entry name" value="ATP-BINDING CASSETTE SUB-FAMILY B"/>
    <property type="match status" value="1"/>
</dbReference>
<dbReference type="GO" id="GO:0005524">
    <property type="term" value="F:ATP binding"/>
    <property type="evidence" value="ECO:0007669"/>
    <property type="project" value="UniProtKB-KW"/>
</dbReference>
<dbReference type="InterPro" id="IPR014216">
    <property type="entry name" value="ABC_transptr_CydD"/>
</dbReference>
<evidence type="ECO:0000259" key="8">
    <source>
        <dbReference type="PROSITE" id="PS50893"/>
    </source>
</evidence>
<evidence type="ECO:0000256" key="2">
    <source>
        <dbReference type="ARBA" id="ARBA00022692"/>
    </source>
</evidence>
<feature type="transmembrane region" description="Helical" evidence="7">
    <location>
        <begin position="170"/>
        <end position="191"/>
    </location>
</feature>
<reference evidence="10 12" key="1">
    <citation type="submission" date="2017-06" db="EMBL/GenBank/DDBJ databases">
        <title>Complete genome of Francisella adeliensis.</title>
        <authorList>
            <person name="Vallesi A."/>
            <person name="Sjodin A."/>
        </authorList>
    </citation>
    <scope>NUCLEOTIDE SEQUENCE [LARGE SCALE GENOMIC DNA]</scope>
    <source>
        <strain evidence="10 12">FDC440</strain>
    </source>
</reference>
<keyword evidence="3" id="KW-0547">Nucleotide-binding</keyword>
<dbReference type="SUPFAM" id="SSF52540">
    <property type="entry name" value="P-loop containing nucleoside triphosphate hydrolases"/>
    <property type="match status" value="1"/>
</dbReference>
<comment type="subcellular location">
    <subcellularLocation>
        <location evidence="1">Cell membrane</location>
        <topology evidence="1">Multi-pass membrane protein</topology>
    </subcellularLocation>
</comment>
<evidence type="ECO:0000256" key="1">
    <source>
        <dbReference type="ARBA" id="ARBA00004651"/>
    </source>
</evidence>
<dbReference type="NCBIfam" id="TIGR02857">
    <property type="entry name" value="CydD"/>
    <property type="match status" value="1"/>
</dbReference>
<dbReference type="Gene3D" id="1.20.1560.10">
    <property type="entry name" value="ABC transporter type 1, transmembrane domain"/>
    <property type="match status" value="1"/>
</dbReference>
<dbReference type="SUPFAM" id="SSF90123">
    <property type="entry name" value="ABC transporter transmembrane region"/>
    <property type="match status" value="1"/>
</dbReference>
<dbReference type="GO" id="GO:0016887">
    <property type="term" value="F:ATP hydrolysis activity"/>
    <property type="evidence" value="ECO:0007669"/>
    <property type="project" value="InterPro"/>
</dbReference>
<dbReference type="CDD" id="cd18584">
    <property type="entry name" value="ABC_6TM_AarD_CydD"/>
    <property type="match status" value="1"/>
</dbReference>
<proteinExistence type="predicted"/>
<evidence type="ECO:0000313" key="11">
    <source>
        <dbReference type="EMBL" id="QIW12666.1"/>
    </source>
</evidence>
<evidence type="ECO:0000259" key="9">
    <source>
        <dbReference type="PROSITE" id="PS50929"/>
    </source>
</evidence>
<dbReference type="GO" id="GO:0140359">
    <property type="term" value="F:ABC-type transporter activity"/>
    <property type="evidence" value="ECO:0007669"/>
    <property type="project" value="InterPro"/>
</dbReference>
<evidence type="ECO:0000256" key="3">
    <source>
        <dbReference type="ARBA" id="ARBA00022741"/>
    </source>
</evidence>
<accession>A0A2Z4Y048</accession>
<dbReference type="EMBL" id="CP043424">
    <property type="protein sequence ID" value="QIW12666.1"/>
    <property type="molecule type" value="Genomic_DNA"/>
</dbReference>
<keyword evidence="13" id="KW-1185">Reference proteome</keyword>
<dbReference type="PROSITE" id="PS50893">
    <property type="entry name" value="ABC_TRANSPORTER_2"/>
    <property type="match status" value="1"/>
</dbReference>
<dbReference type="EMBL" id="CP021781">
    <property type="protein sequence ID" value="AXA34420.1"/>
    <property type="molecule type" value="Genomic_DNA"/>
</dbReference>
<feature type="transmembrane region" description="Helical" evidence="7">
    <location>
        <begin position="249"/>
        <end position="272"/>
    </location>
</feature>
<dbReference type="InterPro" id="IPR011527">
    <property type="entry name" value="ABC1_TM_dom"/>
</dbReference>
<feature type="transmembrane region" description="Helical" evidence="7">
    <location>
        <begin position="30"/>
        <end position="54"/>
    </location>
</feature>
<dbReference type="Pfam" id="PF00664">
    <property type="entry name" value="ABC_membrane"/>
    <property type="match status" value="1"/>
</dbReference>
<dbReference type="InterPro" id="IPR017871">
    <property type="entry name" value="ABC_transporter-like_CS"/>
</dbReference>
<dbReference type="InterPro" id="IPR027417">
    <property type="entry name" value="P-loop_NTPase"/>
</dbReference>
<keyword evidence="4 10" id="KW-0067">ATP-binding</keyword>
<feature type="transmembrane region" description="Helical" evidence="7">
    <location>
        <begin position="144"/>
        <end position="164"/>
    </location>
</feature>
<dbReference type="Gene3D" id="3.40.50.300">
    <property type="entry name" value="P-loop containing nucleotide triphosphate hydrolases"/>
    <property type="match status" value="1"/>
</dbReference>
<dbReference type="InterPro" id="IPR039421">
    <property type="entry name" value="Type_1_exporter"/>
</dbReference>
<evidence type="ECO:0000256" key="7">
    <source>
        <dbReference type="SAM" id="Phobius"/>
    </source>
</evidence>
<dbReference type="SMART" id="SM00382">
    <property type="entry name" value="AAA"/>
    <property type="match status" value="1"/>
</dbReference>
<reference evidence="11 13" key="2">
    <citation type="submission" date="2019-08" db="EMBL/GenBank/DDBJ databases">
        <title>Complete genome sequences of Francisella adeliensis (FSC1325 and FSC1326).</title>
        <authorList>
            <person name="Ohrman C."/>
            <person name="Uneklint I."/>
            <person name="Vallesi A."/>
            <person name="Karlsson L."/>
            <person name="Sjodin A."/>
        </authorList>
    </citation>
    <scope>NUCLEOTIDE SEQUENCE [LARGE SCALE GENOMIC DNA]</scope>
    <source>
        <strain evidence="11 13">FSC1325</strain>
    </source>
</reference>
<organism evidence="10 12">
    <name type="scientific">Francisella adeliensis</name>
    <dbReference type="NCBI Taxonomy" id="2007306"/>
    <lineage>
        <taxon>Bacteria</taxon>
        <taxon>Pseudomonadati</taxon>
        <taxon>Pseudomonadota</taxon>
        <taxon>Gammaproteobacteria</taxon>
        <taxon>Thiotrichales</taxon>
        <taxon>Francisellaceae</taxon>
        <taxon>Francisella</taxon>
    </lineage>
</organism>
<dbReference type="KEGG" id="fad:CDH04_08430"/>
<name>A0A2Z4Y048_9GAMM</name>
<dbReference type="NCBIfam" id="NF008379">
    <property type="entry name" value="PRK11174.1"/>
    <property type="match status" value="1"/>
</dbReference>
<feature type="transmembrane region" description="Helical" evidence="7">
    <location>
        <begin position="66"/>
        <end position="86"/>
    </location>
</feature>
<evidence type="ECO:0000256" key="6">
    <source>
        <dbReference type="ARBA" id="ARBA00023136"/>
    </source>
</evidence>
<dbReference type="RefSeq" id="WP_112870597.1">
    <property type="nucleotide sequence ID" value="NZ_CP021781.1"/>
</dbReference>
<evidence type="ECO:0000313" key="10">
    <source>
        <dbReference type="EMBL" id="AXA34420.1"/>
    </source>
</evidence>
<dbReference type="PROSITE" id="PS00211">
    <property type="entry name" value="ABC_TRANSPORTER_1"/>
    <property type="match status" value="1"/>
</dbReference>
<dbReference type="GO" id="GO:0034040">
    <property type="term" value="F:ATPase-coupled lipid transmembrane transporter activity"/>
    <property type="evidence" value="ECO:0007669"/>
    <property type="project" value="TreeGrafter"/>
</dbReference>
<evidence type="ECO:0000313" key="12">
    <source>
        <dbReference type="Proteomes" id="UP000251120"/>
    </source>
</evidence>
<evidence type="ECO:0000256" key="4">
    <source>
        <dbReference type="ARBA" id="ARBA00022840"/>
    </source>
</evidence>
<dbReference type="Pfam" id="PF00005">
    <property type="entry name" value="ABC_tran"/>
    <property type="match status" value="1"/>
</dbReference>